<evidence type="ECO:0000256" key="5">
    <source>
        <dbReference type="ARBA" id="ARBA00023004"/>
    </source>
</evidence>
<evidence type="ECO:0000256" key="3">
    <source>
        <dbReference type="ARBA" id="ARBA00022723"/>
    </source>
</evidence>
<evidence type="ECO:0000256" key="7">
    <source>
        <dbReference type="SAM" id="MobiDB-lite"/>
    </source>
</evidence>
<sequence>MKRTRRQRWVAGDVLSWVLGVTLGLILGIALLIVAPRLGQAQGEANAGEEGTIIAQGENQTGADATGSESEDVASSEGTSEGQAGSAGSTQEGEAAAERQGGQSAGMGTNSGDEAEEGVTSTEQGAQAEADTAAGETSTNEANTDAVSTTDQTGAGATVAPLGTAEADEARATGEIGSSTAQNTGEGNTAEEAVTGQPTDSAGDTGAGQTIFASNCAGCHGANGQGGFGPSLVTADGPKSWTLAQFTTTLREGKTPERELAPTMPRYSEAQISDAQIVDLHAYIKTLN</sequence>
<comment type="caution">
    <text evidence="10">The sequence shown here is derived from an EMBL/GenBank/DDBJ whole genome shotgun (WGS) entry which is preliminary data.</text>
</comment>
<keyword evidence="4" id="KW-0249">Electron transport</keyword>
<dbReference type="Gene3D" id="1.10.760.10">
    <property type="entry name" value="Cytochrome c-like domain"/>
    <property type="match status" value="1"/>
</dbReference>
<keyword evidence="11" id="KW-1185">Reference proteome</keyword>
<feature type="compositionally biased region" description="Polar residues" evidence="7">
    <location>
        <begin position="135"/>
        <end position="155"/>
    </location>
</feature>
<protein>
    <submittedName>
        <fullName evidence="10">C-type cytochrome</fullName>
    </submittedName>
</protein>
<keyword evidence="5 6" id="KW-0408">Iron</keyword>
<dbReference type="PANTHER" id="PTHR37823">
    <property type="entry name" value="CYTOCHROME C-553-LIKE"/>
    <property type="match status" value="1"/>
</dbReference>
<dbReference type="AlphaFoldDB" id="A0A7X1NYM2"/>
<feature type="compositionally biased region" description="Polar residues" evidence="7">
    <location>
        <begin position="176"/>
        <end position="187"/>
    </location>
</feature>
<keyword evidence="8" id="KW-0812">Transmembrane</keyword>
<proteinExistence type="predicted"/>
<name>A0A7X1NYM2_9DEIO</name>
<feature type="compositionally biased region" description="Polar residues" evidence="7">
    <location>
        <begin position="196"/>
        <end position="206"/>
    </location>
</feature>
<dbReference type="RefSeq" id="WP_152872515.1">
    <property type="nucleotide sequence ID" value="NZ_WBSL01000017.1"/>
</dbReference>
<dbReference type="Pfam" id="PF00034">
    <property type="entry name" value="Cytochrom_C"/>
    <property type="match status" value="1"/>
</dbReference>
<dbReference type="InterPro" id="IPR036909">
    <property type="entry name" value="Cyt_c-like_dom_sf"/>
</dbReference>
<gene>
    <name evidence="10" type="ORF">F8S09_16245</name>
</gene>
<dbReference type="InterPro" id="IPR009056">
    <property type="entry name" value="Cyt_c-like_dom"/>
</dbReference>
<keyword evidence="1" id="KW-0813">Transport</keyword>
<feature type="compositionally biased region" description="Polar residues" evidence="7">
    <location>
        <begin position="76"/>
        <end position="92"/>
    </location>
</feature>
<evidence type="ECO:0000256" key="2">
    <source>
        <dbReference type="ARBA" id="ARBA00022617"/>
    </source>
</evidence>
<dbReference type="GO" id="GO:0009055">
    <property type="term" value="F:electron transfer activity"/>
    <property type="evidence" value="ECO:0007669"/>
    <property type="project" value="InterPro"/>
</dbReference>
<dbReference type="PANTHER" id="PTHR37823:SF1">
    <property type="entry name" value="CYTOCHROME C-553-LIKE"/>
    <property type="match status" value="1"/>
</dbReference>
<evidence type="ECO:0000313" key="10">
    <source>
        <dbReference type="EMBL" id="MPY68207.1"/>
    </source>
</evidence>
<dbReference type="GO" id="GO:0020037">
    <property type="term" value="F:heme binding"/>
    <property type="evidence" value="ECO:0007669"/>
    <property type="project" value="InterPro"/>
</dbReference>
<dbReference type="Proteomes" id="UP000484842">
    <property type="component" value="Unassembled WGS sequence"/>
</dbReference>
<evidence type="ECO:0000313" key="11">
    <source>
        <dbReference type="Proteomes" id="UP000484842"/>
    </source>
</evidence>
<feature type="domain" description="Cytochrome c" evidence="9">
    <location>
        <begin position="203"/>
        <end position="288"/>
    </location>
</feature>
<dbReference type="PROSITE" id="PS51007">
    <property type="entry name" value="CYTC"/>
    <property type="match status" value="1"/>
</dbReference>
<dbReference type="InterPro" id="IPR051811">
    <property type="entry name" value="Cytochrome_c550/c551-like"/>
</dbReference>
<keyword evidence="3 6" id="KW-0479">Metal-binding</keyword>
<evidence type="ECO:0000259" key="9">
    <source>
        <dbReference type="PROSITE" id="PS51007"/>
    </source>
</evidence>
<evidence type="ECO:0000256" key="8">
    <source>
        <dbReference type="SAM" id="Phobius"/>
    </source>
</evidence>
<keyword evidence="8" id="KW-0472">Membrane</keyword>
<keyword evidence="2 6" id="KW-0349">Heme</keyword>
<dbReference type="EMBL" id="WBSL01000017">
    <property type="protein sequence ID" value="MPY68207.1"/>
    <property type="molecule type" value="Genomic_DNA"/>
</dbReference>
<feature type="transmembrane region" description="Helical" evidence="8">
    <location>
        <begin position="12"/>
        <end position="35"/>
    </location>
</feature>
<accession>A0A7X1NYM2</accession>
<organism evidence="10 11">
    <name type="scientific">Deinococcus terrestris</name>
    <dbReference type="NCBI Taxonomy" id="2651870"/>
    <lineage>
        <taxon>Bacteria</taxon>
        <taxon>Thermotogati</taxon>
        <taxon>Deinococcota</taxon>
        <taxon>Deinococci</taxon>
        <taxon>Deinococcales</taxon>
        <taxon>Deinococcaceae</taxon>
        <taxon>Deinococcus</taxon>
    </lineage>
</organism>
<dbReference type="SUPFAM" id="SSF46626">
    <property type="entry name" value="Cytochrome c"/>
    <property type="match status" value="1"/>
</dbReference>
<evidence type="ECO:0000256" key="1">
    <source>
        <dbReference type="ARBA" id="ARBA00022448"/>
    </source>
</evidence>
<keyword evidence="8" id="KW-1133">Transmembrane helix</keyword>
<reference evidence="10 11" key="1">
    <citation type="submission" date="2019-10" db="EMBL/GenBank/DDBJ databases">
        <title>Deinococcus sp. isolated from soil.</title>
        <authorList>
            <person name="Li Y."/>
            <person name="Wang J."/>
        </authorList>
    </citation>
    <scope>NUCLEOTIDE SEQUENCE [LARGE SCALE GENOMIC DNA]</scope>
    <source>
        <strain evidence="10 11">SDU3-2</strain>
    </source>
</reference>
<dbReference type="GO" id="GO:0046872">
    <property type="term" value="F:metal ion binding"/>
    <property type="evidence" value="ECO:0007669"/>
    <property type="project" value="UniProtKB-KW"/>
</dbReference>
<evidence type="ECO:0000256" key="6">
    <source>
        <dbReference type="PROSITE-ProRule" id="PRU00433"/>
    </source>
</evidence>
<evidence type="ECO:0000256" key="4">
    <source>
        <dbReference type="ARBA" id="ARBA00022982"/>
    </source>
</evidence>
<feature type="region of interest" description="Disordered" evidence="7">
    <location>
        <begin position="59"/>
        <end position="206"/>
    </location>
</feature>